<proteinExistence type="predicted"/>
<name>A0A831QRD3_9FLAO</name>
<dbReference type="Proteomes" id="UP000886191">
    <property type="component" value="Unassembled WGS sequence"/>
</dbReference>
<accession>A0A831QRD3</accession>
<reference evidence="1" key="1">
    <citation type="journal article" date="2020" name="mSystems">
        <title>Genome- and Community-Level Interaction Insights into Carbon Utilization and Element Cycling Functions of Hydrothermarchaeota in Hydrothermal Sediment.</title>
        <authorList>
            <person name="Zhou Z."/>
            <person name="Liu Y."/>
            <person name="Xu W."/>
            <person name="Pan J."/>
            <person name="Luo Z.H."/>
            <person name="Li M."/>
        </authorList>
    </citation>
    <scope>NUCLEOTIDE SEQUENCE [LARGE SCALE GENOMIC DNA]</scope>
    <source>
        <strain evidence="1">HyVt-345</strain>
    </source>
</reference>
<gene>
    <name evidence="1" type="ORF">ENH87_10195</name>
</gene>
<dbReference type="AlphaFoldDB" id="A0A831QRD3"/>
<organism evidence="1">
    <name type="scientific">Pricia antarctica</name>
    <dbReference type="NCBI Taxonomy" id="641691"/>
    <lineage>
        <taxon>Bacteria</taxon>
        <taxon>Pseudomonadati</taxon>
        <taxon>Bacteroidota</taxon>
        <taxon>Flavobacteriia</taxon>
        <taxon>Flavobacteriales</taxon>
        <taxon>Flavobacteriaceae</taxon>
        <taxon>Pricia</taxon>
    </lineage>
</organism>
<sequence length="133" mass="15773">MNPKAIFKKYWIPCIVLIWAAFQLGLSRYDAMNTWKAGGFGMYSDYFPGNHFVWFRIDGNFILARKTKLFHTNSKFERLVQICRTAPNSRNLKKLNDYFKSKAHEDFRVEVRRLNFDARTLTMNSVLVNSYED</sequence>
<protein>
    <submittedName>
        <fullName evidence="1">Uncharacterized protein</fullName>
    </submittedName>
</protein>
<comment type="caution">
    <text evidence="1">The sequence shown here is derived from an EMBL/GenBank/DDBJ whole genome shotgun (WGS) entry which is preliminary data.</text>
</comment>
<evidence type="ECO:0000313" key="1">
    <source>
        <dbReference type="EMBL" id="HEA21276.1"/>
    </source>
</evidence>
<dbReference type="EMBL" id="DRGL01000036">
    <property type="protein sequence ID" value="HEA21276.1"/>
    <property type="molecule type" value="Genomic_DNA"/>
</dbReference>